<keyword evidence="6" id="KW-0788">Thiol protease</keyword>
<dbReference type="CDD" id="cd20485">
    <property type="entry name" value="USP25_USP28_C-like"/>
    <property type="match status" value="1"/>
</dbReference>
<keyword evidence="5" id="KW-0378">Hydrolase</keyword>
<feature type="region of interest" description="Disordered" evidence="8">
    <location>
        <begin position="823"/>
        <end position="898"/>
    </location>
</feature>
<evidence type="ECO:0000256" key="2">
    <source>
        <dbReference type="ARBA" id="ARBA00012759"/>
    </source>
</evidence>
<dbReference type="Gene3D" id="3.90.70.10">
    <property type="entry name" value="Cysteine proteinases"/>
    <property type="match status" value="2"/>
</dbReference>
<evidence type="ECO:0000256" key="4">
    <source>
        <dbReference type="ARBA" id="ARBA00022786"/>
    </source>
</evidence>
<feature type="region of interest" description="Disordered" evidence="8">
    <location>
        <begin position="74"/>
        <end position="115"/>
    </location>
</feature>
<dbReference type="OrthoDB" id="2420415at2759"/>
<dbReference type="PROSITE" id="PS00973">
    <property type="entry name" value="USP_2"/>
    <property type="match status" value="1"/>
</dbReference>
<dbReference type="InterPro" id="IPR018200">
    <property type="entry name" value="USP_CS"/>
</dbReference>
<sequence>MTVEQTPLPVRPGQRSREENLNLTIAKIREVTGAPDHVIKEAIQACVRTDGTIKVDDVITTIIGDDTVSLATSAKKAQQTNTKALDTTDARPGSSNVPSPYSGGPKQSPSAVSGVQASSAEEYIDLTRDTQGILGGQITREEQDISRVLEASLAESKGSTKRKRGELWFIDPLNPHERRRQDGWPVGLKNVGNTCWFSAVIQSLFHIHKFRDIVLNYKSKALQDTEMSRNLRFVSELRQLFGLMVGSERKYVDPSKSVDILKEASSTAVLDGQQDVSEFQHKLLDWLEDAFSVPTSVNGQANVENPVHQLFQGKYKAEGFHEGKVFSQEVTFGQYPLNVVGFRDIHESLEATTAQGEIETISGDSSQKSGQEIWFTHLPVVLTFELSRFGFNQHLNRAEKIHQQLTFPPVIYLDRYLECNKCITRQKREEARKLKDELSSLQARLDKFMNYGSSNKRYPLPDVLQYALEFAESSPSSQPPCTPSTVQLSVDVEMESPLPCLRAGKDVSMTHSAEFESVQHSEDMLPAQSPSSAATTAVTTAAVTLPTNSSAATESVSFCVSSLPTTAADTVNQNLSQHSPSVSSSVPEAKKFKDSSVQVEFTTTLMPSSMTTVSNSAQSPFLSTPPYLTTLPQPCCSSSDDLNKVTKPLEPHPRSVTTEELRVLQDCLQRWREEVEADVRELQINIASLVEKLDRMYSDDYMKKFPYDLHAVLVHEGQAVSGHYWAFIYDDRRGKWLKFNDITVSESSLEEMHKESVGGYHNASAYCLMYVDRSRLGVHQDNANRSAGDATEPLTSLPPDLQQIVEKDNTIFRQEIISWDEEQRRKSAAAASPPVHQASATSTAAASTMTSSSSSPQAGGQWSEGQVPGQLRGRSASDDLDVVCTGEQRPGETSIIRPMNTNLSRLAGSHAQLSLQATLSAVTNITQNHNSGLKPQDIVIKATESEFSRLKGLSRTLLTKLPSEDPRLGHIVLYLMCSYADNHTVTVVLFEQFSLCVLLDSVSVLKDVRHCAHEMYRQFYSRLGSEGVKCYEFWHKRYHHFRQAVHLFTDGVEAYCLERYQEALPYFNQAWLHNREPEVIPSNVADSGINPHMLAYFRRKSLQKLNELTLKSFECDPDITDALTAMTNQILPSLSQLTASELKEDVAAVEDIRGRWCQFLEKDLNEEKIERLQDFLSKMFEGSGGTLDEKPKQVRMSNCTTTLHDKYIGVMRKLKERGELNVWAENS</sequence>
<gene>
    <name evidence="10" type="ORF">CUNI_LOCUS16392</name>
</gene>
<feature type="domain" description="USP" evidence="9">
    <location>
        <begin position="186"/>
        <end position="773"/>
    </location>
</feature>
<evidence type="ECO:0000313" key="10">
    <source>
        <dbReference type="EMBL" id="CAG5130834.1"/>
    </source>
</evidence>
<reference evidence="10" key="1">
    <citation type="submission" date="2021-04" db="EMBL/GenBank/DDBJ databases">
        <authorList>
            <consortium name="Molecular Ecology Group"/>
        </authorList>
    </citation>
    <scope>NUCLEOTIDE SEQUENCE</scope>
</reference>
<evidence type="ECO:0000259" key="9">
    <source>
        <dbReference type="PROSITE" id="PS50235"/>
    </source>
</evidence>
<dbReference type="PANTHER" id="PTHR43982:SF6">
    <property type="entry name" value="UBIQUITIN CARBOXYL-TERMINAL HYDROLASE 2-RELATED"/>
    <property type="match status" value="1"/>
</dbReference>
<evidence type="ECO:0000256" key="3">
    <source>
        <dbReference type="ARBA" id="ARBA00022670"/>
    </source>
</evidence>
<feature type="compositionally biased region" description="Low complexity" evidence="8">
    <location>
        <begin position="838"/>
        <end position="855"/>
    </location>
</feature>
<keyword evidence="3" id="KW-0645">Protease</keyword>
<comment type="caution">
    <text evidence="10">The sequence shown here is derived from an EMBL/GenBank/DDBJ whole genome shotgun (WGS) entry which is preliminary data.</text>
</comment>
<feature type="compositionally biased region" description="Polar residues" evidence="8">
    <location>
        <begin position="74"/>
        <end position="85"/>
    </location>
</feature>
<dbReference type="InterPro" id="IPR028889">
    <property type="entry name" value="USP"/>
</dbReference>
<accession>A0A8S3ZMH4</accession>
<dbReference type="InterPro" id="IPR001394">
    <property type="entry name" value="Peptidase_C19_UCH"/>
</dbReference>
<proteinExistence type="predicted"/>
<dbReference type="PROSITE" id="PS00972">
    <property type="entry name" value="USP_1"/>
    <property type="match status" value="1"/>
</dbReference>
<evidence type="ECO:0000256" key="8">
    <source>
        <dbReference type="SAM" id="MobiDB-lite"/>
    </source>
</evidence>
<feature type="coiled-coil region" evidence="7">
    <location>
        <begin position="424"/>
        <end position="451"/>
    </location>
</feature>
<keyword evidence="11" id="KW-1185">Reference proteome</keyword>
<feature type="compositionally biased region" description="Polar residues" evidence="8">
    <location>
        <begin position="93"/>
        <end position="115"/>
    </location>
</feature>
<evidence type="ECO:0000256" key="6">
    <source>
        <dbReference type="ARBA" id="ARBA00022807"/>
    </source>
</evidence>
<evidence type="ECO:0000256" key="7">
    <source>
        <dbReference type="SAM" id="Coils"/>
    </source>
</evidence>
<dbReference type="PANTHER" id="PTHR43982">
    <property type="entry name" value="UBIQUITIN CARBOXYL-TERMINAL HYDROLASE"/>
    <property type="match status" value="1"/>
</dbReference>
<evidence type="ECO:0000256" key="5">
    <source>
        <dbReference type="ARBA" id="ARBA00022801"/>
    </source>
</evidence>
<keyword evidence="4" id="KW-0833">Ubl conjugation pathway</keyword>
<dbReference type="InterPro" id="IPR044635">
    <property type="entry name" value="UBP14-like"/>
</dbReference>
<feature type="coiled-coil region" evidence="7">
    <location>
        <begin position="672"/>
        <end position="699"/>
    </location>
</feature>
<dbReference type="InterPro" id="IPR038765">
    <property type="entry name" value="Papain-like_cys_pep_sf"/>
</dbReference>
<dbReference type="AlphaFoldDB" id="A0A8S3ZMH4"/>
<comment type="catalytic activity">
    <reaction evidence="1">
        <text>Thiol-dependent hydrolysis of ester, thioester, amide, peptide and isopeptide bonds formed by the C-terminal Gly of ubiquitin (a 76-residue protein attached to proteins as an intracellular targeting signal).</text>
        <dbReference type="EC" id="3.4.19.12"/>
    </reaction>
</comment>
<name>A0A8S3ZMH4_9EUPU</name>
<organism evidence="10 11">
    <name type="scientific">Candidula unifasciata</name>
    <dbReference type="NCBI Taxonomy" id="100452"/>
    <lineage>
        <taxon>Eukaryota</taxon>
        <taxon>Metazoa</taxon>
        <taxon>Spiralia</taxon>
        <taxon>Lophotrochozoa</taxon>
        <taxon>Mollusca</taxon>
        <taxon>Gastropoda</taxon>
        <taxon>Heterobranchia</taxon>
        <taxon>Euthyneura</taxon>
        <taxon>Panpulmonata</taxon>
        <taxon>Eupulmonata</taxon>
        <taxon>Stylommatophora</taxon>
        <taxon>Helicina</taxon>
        <taxon>Helicoidea</taxon>
        <taxon>Geomitridae</taxon>
        <taxon>Candidula</taxon>
    </lineage>
</organism>
<dbReference type="GO" id="GO:0004843">
    <property type="term" value="F:cysteine-type deubiquitinase activity"/>
    <property type="evidence" value="ECO:0007669"/>
    <property type="project" value="UniProtKB-EC"/>
</dbReference>
<dbReference type="GO" id="GO:0070628">
    <property type="term" value="F:proteasome binding"/>
    <property type="evidence" value="ECO:0007669"/>
    <property type="project" value="TreeGrafter"/>
</dbReference>
<dbReference type="Proteomes" id="UP000678393">
    <property type="component" value="Unassembled WGS sequence"/>
</dbReference>
<dbReference type="GO" id="GO:0061136">
    <property type="term" value="P:regulation of proteasomal protein catabolic process"/>
    <property type="evidence" value="ECO:0007669"/>
    <property type="project" value="TreeGrafter"/>
</dbReference>
<protein>
    <recommendedName>
        <fullName evidence="2">ubiquitinyl hydrolase 1</fullName>
        <ecNumber evidence="2">3.4.19.12</ecNumber>
    </recommendedName>
</protein>
<dbReference type="EC" id="3.4.19.12" evidence="2"/>
<dbReference type="PROSITE" id="PS50235">
    <property type="entry name" value="USP_3"/>
    <property type="match status" value="1"/>
</dbReference>
<dbReference type="SUPFAM" id="SSF54001">
    <property type="entry name" value="Cysteine proteinases"/>
    <property type="match status" value="1"/>
</dbReference>
<dbReference type="Pfam" id="PF00443">
    <property type="entry name" value="UCH"/>
    <property type="match status" value="1"/>
</dbReference>
<evidence type="ECO:0000256" key="1">
    <source>
        <dbReference type="ARBA" id="ARBA00000707"/>
    </source>
</evidence>
<keyword evidence="7" id="KW-0175">Coiled coil</keyword>
<dbReference type="GO" id="GO:0043161">
    <property type="term" value="P:proteasome-mediated ubiquitin-dependent protein catabolic process"/>
    <property type="evidence" value="ECO:0007669"/>
    <property type="project" value="InterPro"/>
</dbReference>
<evidence type="ECO:0000313" key="11">
    <source>
        <dbReference type="Proteomes" id="UP000678393"/>
    </source>
</evidence>
<dbReference type="EMBL" id="CAJHNH020004301">
    <property type="protein sequence ID" value="CAG5130834.1"/>
    <property type="molecule type" value="Genomic_DNA"/>
</dbReference>
<dbReference type="GO" id="GO:0016579">
    <property type="term" value="P:protein deubiquitination"/>
    <property type="evidence" value="ECO:0007669"/>
    <property type="project" value="InterPro"/>
</dbReference>